<accession>A0A369W3S7</accession>
<dbReference type="Pfam" id="PF06776">
    <property type="entry name" value="IalB"/>
    <property type="match status" value="1"/>
</dbReference>
<keyword evidence="2" id="KW-1185">Reference proteome</keyword>
<name>A0A369W3S7_9HYPH</name>
<sequence length="109" mass="11249">MAAAAKGLPGGASSLNEAHGDWSVACAAREGSVQCAISQSQVSGQNGQRVLTIELRAAEGGEAINGVLILPFGLRLDEGVTLAIDESAALRRWRPHVRIVSGAPIFSIT</sequence>
<organism evidence="1 2">
    <name type="scientific">Pelagibacterium lacus</name>
    <dbReference type="NCBI Taxonomy" id="2282655"/>
    <lineage>
        <taxon>Bacteria</taxon>
        <taxon>Pseudomonadati</taxon>
        <taxon>Pseudomonadota</taxon>
        <taxon>Alphaproteobacteria</taxon>
        <taxon>Hyphomicrobiales</taxon>
        <taxon>Devosiaceae</taxon>
        <taxon>Pelagibacterium</taxon>
    </lineage>
</organism>
<dbReference type="AlphaFoldDB" id="A0A369W3S7"/>
<comment type="caution">
    <text evidence="1">The sequence shown here is derived from an EMBL/GenBank/DDBJ whole genome shotgun (WGS) entry which is preliminary data.</text>
</comment>
<dbReference type="Proteomes" id="UP000253759">
    <property type="component" value="Unassembled WGS sequence"/>
</dbReference>
<reference evidence="2" key="1">
    <citation type="submission" date="2018-07" db="EMBL/GenBank/DDBJ databases">
        <authorList>
            <person name="Liu B.-T."/>
            <person name="Du Z."/>
        </authorList>
    </citation>
    <scope>NUCLEOTIDE SEQUENCE [LARGE SCALE GENOMIC DNA]</scope>
    <source>
        <strain evidence="2">XYN52</strain>
    </source>
</reference>
<dbReference type="Gene3D" id="2.60.40.1880">
    <property type="entry name" value="Invasion associated locus B (IalB) protein"/>
    <property type="match status" value="1"/>
</dbReference>
<evidence type="ECO:0000313" key="1">
    <source>
        <dbReference type="EMBL" id="RDE07922.1"/>
    </source>
</evidence>
<proteinExistence type="predicted"/>
<dbReference type="EMBL" id="QQNH01000028">
    <property type="protein sequence ID" value="RDE07922.1"/>
    <property type="molecule type" value="Genomic_DNA"/>
</dbReference>
<evidence type="ECO:0000313" key="2">
    <source>
        <dbReference type="Proteomes" id="UP000253759"/>
    </source>
</evidence>
<evidence type="ECO:0008006" key="3">
    <source>
        <dbReference type="Google" id="ProtNLM"/>
    </source>
</evidence>
<dbReference type="InterPro" id="IPR038696">
    <property type="entry name" value="IalB_sf"/>
</dbReference>
<dbReference type="InterPro" id="IPR010642">
    <property type="entry name" value="Invasion_prot_B"/>
</dbReference>
<gene>
    <name evidence="1" type="ORF">DVH29_14045</name>
</gene>
<protein>
    <recommendedName>
        <fullName evidence="3">Invasion associated locus B family protein</fullName>
    </recommendedName>
</protein>
<dbReference type="OrthoDB" id="9814802at2"/>